<dbReference type="Pfam" id="PF12697">
    <property type="entry name" value="Abhydrolase_6"/>
    <property type="match status" value="1"/>
</dbReference>
<dbReference type="EMBL" id="ML735220">
    <property type="protein sequence ID" value="KAE8395018.1"/>
    <property type="molecule type" value="Genomic_DNA"/>
</dbReference>
<gene>
    <name evidence="2" type="ORF">BDV23DRAFT_116016</name>
</gene>
<dbReference type="PANTHER" id="PTHR37017:SF11">
    <property type="entry name" value="ESTERASE_LIPASE_THIOESTERASE DOMAIN-CONTAINING PROTEIN"/>
    <property type="match status" value="1"/>
</dbReference>
<dbReference type="PANTHER" id="PTHR37017">
    <property type="entry name" value="AB HYDROLASE-1 DOMAIN-CONTAINING PROTEIN-RELATED"/>
    <property type="match status" value="1"/>
</dbReference>
<protein>
    <recommendedName>
        <fullName evidence="1">AB hydrolase-1 domain-containing protein</fullName>
    </recommendedName>
</protein>
<dbReference type="Gene3D" id="3.40.50.1820">
    <property type="entry name" value="alpha/beta hydrolase"/>
    <property type="match status" value="1"/>
</dbReference>
<organism evidence="2">
    <name type="scientific">Petromyces alliaceus</name>
    <name type="common">Aspergillus alliaceus</name>
    <dbReference type="NCBI Taxonomy" id="209559"/>
    <lineage>
        <taxon>Eukaryota</taxon>
        <taxon>Fungi</taxon>
        <taxon>Dikarya</taxon>
        <taxon>Ascomycota</taxon>
        <taxon>Pezizomycotina</taxon>
        <taxon>Eurotiomycetes</taxon>
        <taxon>Eurotiomycetidae</taxon>
        <taxon>Eurotiales</taxon>
        <taxon>Aspergillaceae</taxon>
        <taxon>Aspergillus</taxon>
        <taxon>Aspergillus subgen. Circumdati</taxon>
    </lineage>
</organism>
<dbReference type="InterPro" id="IPR029058">
    <property type="entry name" value="AB_hydrolase_fold"/>
</dbReference>
<dbReference type="SUPFAM" id="SSF53474">
    <property type="entry name" value="alpha/beta-Hydrolases"/>
    <property type="match status" value="1"/>
</dbReference>
<proteinExistence type="predicted"/>
<evidence type="ECO:0000313" key="2">
    <source>
        <dbReference type="EMBL" id="KAE8395018.1"/>
    </source>
</evidence>
<accession>A0A5N7CMW2</accession>
<dbReference type="AlphaFoldDB" id="A0A5N7CMW2"/>
<reference evidence="2" key="1">
    <citation type="submission" date="2019-04" db="EMBL/GenBank/DDBJ databases">
        <title>Friends and foes A comparative genomics studyof 23 Aspergillus species from section Flavi.</title>
        <authorList>
            <consortium name="DOE Joint Genome Institute"/>
            <person name="Kjaerbolling I."/>
            <person name="Vesth T."/>
            <person name="Frisvad J.C."/>
            <person name="Nybo J.L."/>
            <person name="Theobald S."/>
            <person name="Kildgaard S."/>
            <person name="Isbrandt T."/>
            <person name="Kuo A."/>
            <person name="Sato A."/>
            <person name="Lyhne E.K."/>
            <person name="Kogle M.E."/>
            <person name="Wiebenga A."/>
            <person name="Kun R.S."/>
            <person name="Lubbers R.J."/>
            <person name="Makela M.R."/>
            <person name="Barry K."/>
            <person name="Chovatia M."/>
            <person name="Clum A."/>
            <person name="Daum C."/>
            <person name="Haridas S."/>
            <person name="He G."/>
            <person name="LaButti K."/>
            <person name="Lipzen A."/>
            <person name="Mondo S."/>
            <person name="Riley R."/>
            <person name="Salamov A."/>
            <person name="Simmons B.A."/>
            <person name="Magnuson J.K."/>
            <person name="Henrissat B."/>
            <person name="Mortensen U.H."/>
            <person name="Larsen T.O."/>
            <person name="Devries R.P."/>
            <person name="Grigoriev I.V."/>
            <person name="Machida M."/>
            <person name="Baker S.E."/>
            <person name="Andersen M.R."/>
        </authorList>
    </citation>
    <scope>NUCLEOTIDE SEQUENCE [LARGE SCALE GENOMIC DNA]</scope>
    <source>
        <strain evidence="2">IBT 14317</strain>
    </source>
</reference>
<feature type="domain" description="AB hydrolase-1" evidence="1">
    <location>
        <begin position="22"/>
        <end position="128"/>
    </location>
</feature>
<dbReference type="InterPro" id="IPR052897">
    <property type="entry name" value="Sec-Metab_Biosynth_Hydrolase"/>
</dbReference>
<dbReference type="Proteomes" id="UP000326877">
    <property type="component" value="Unassembled WGS sequence"/>
</dbReference>
<dbReference type="OrthoDB" id="408373at2759"/>
<sequence length="140" mass="15762">MPPSNTSLYDMVSHAPNAPFHHPDSNGWEIFDNANPIDLFYNDLTVEVTTSWVAKLRRQSYATLTERENAYSGWLDVPVWYLLCTRDQAIPILAPEAMVAAAKEAGASVETQYLDSGHVPFLDKADETPDFIQRALESFR</sequence>
<name>A0A5N7CMW2_PETAA</name>
<evidence type="ECO:0000259" key="1">
    <source>
        <dbReference type="Pfam" id="PF12697"/>
    </source>
</evidence>
<dbReference type="InterPro" id="IPR000073">
    <property type="entry name" value="AB_hydrolase_1"/>
</dbReference>